<dbReference type="GO" id="GO:0005509">
    <property type="term" value="F:calcium ion binding"/>
    <property type="evidence" value="ECO:0007669"/>
    <property type="project" value="InterPro"/>
</dbReference>
<dbReference type="SUPFAM" id="SSF55486">
    <property type="entry name" value="Metalloproteases ('zincins'), catalytic domain"/>
    <property type="match status" value="1"/>
</dbReference>
<dbReference type="PANTHER" id="PTHR44103">
    <property type="entry name" value="PROPROTEIN CONVERTASE P"/>
    <property type="match status" value="1"/>
</dbReference>
<dbReference type="Pfam" id="PF05345">
    <property type="entry name" value="He_PIG"/>
    <property type="match status" value="1"/>
</dbReference>
<evidence type="ECO:0000313" key="4">
    <source>
        <dbReference type="Proteomes" id="UP000324233"/>
    </source>
</evidence>
<reference evidence="3 4" key="1">
    <citation type="submission" date="2019-08" db="EMBL/GenBank/DDBJ databases">
        <title>Deep-cultivation of Planctomycetes and their phenomic and genomic characterization uncovers novel biology.</title>
        <authorList>
            <person name="Wiegand S."/>
            <person name="Jogler M."/>
            <person name="Boedeker C."/>
            <person name="Pinto D."/>
            <person name="Vollmers J."/>
            <person name="Rivas-Marin E."/>
            <person name="Kohn T."/>
            <person name="Peeters S.H."/>
            <person name="Heuer A."/>
            <person name="Rast P."/>
            <person name="Oberbeckmann S."/>
            <person name="Bunk B."/>
            <person name="Jeske O."/>
            <person name="Meyerdierks A."/>
            <person name="Storesund J.E."/>
            <person name="Kallscheuer N."/>
            <person name="Luecker S."/>
            <person name="Lage O.M."/>
            <person name="Pohl T."/>
            <person name="Merkel B.J."/>
            <person name="Hornburger P."/>
            <person name="Mueller R.-W."/>
            <person name="Bruemmer F."/>
            <person name="Labrenz M."/>
            <person name="Spormann A.M."/>
            <person name="Op den Camp H."/>
            <person name="Overmann J."/>
            <person name="Amann R."/>
            <person name="Jetten M.S.M."/>
            <person name="Mascher T."/>
            <person name="Medema M.H."/>
            <person name="Devos D.P."/>
            <person name="Kaster A.-K."/>
            <person name="Ovreas L."/>
            <person name="Rohde M."/>
            <person name="Galperin M.Y."/>
            <person name="Jogler C."/>
        </authorList>
    </citation>
    <scope>NUCLEOTIDE SEQUENCE [LARGE SCALE GENOMIC DNA]</scope>
    <source>
        <strain evidence="3 4">OJF2</strain>
    </source>
</reference>
<dbReference type="KEGG" id="agv:OJF2_71090"/>
<dbReference type="InterPro" id="IPR002126">
    <property type="entry name" value="Cadherin-like_dom"/>
</dbReference>
<keyword evidence="4" id="KW-1185">Reference proteome</keyword>
<accession>A0A5B9WD18</accession>
<dbReference type="GO" id="GO:0016020">
    <property type="term" value="C:membrane"/>
    <property type="evidence" value="ECO:0007669"/>
    <property type="project" value="InterPro"/>
</dbReference>
<dbReference type="GO" id="GO:0007156">
    <property type="term" value="P:homophilic cell adhesion via plasma membrane adhesion molecules"/>
    <property type="evidence" value="ECO:0007669"/>
    <property type="project" value="InterPro"/>
</dbReference>
<evidence type="ECO:0000313" key="3">
    <source>
        <dbReference type="EMBL" id="QEH38506.1"/>
    </source>
</evidence>
<dbReference type="CDD" id="cd11304">
    <property type="entry name" value="Cadherin_repeat"/>
    <property type="match status" value="1"/>
</dbReference>
<proteinExistence type="predicted"/>
<dbReference type="PROSITE" id="PS50268">
    <property type="entry name" value="CADHERIN_2"/>
    <property type="match status" value="1"/>
</dbReference>
<dbReference type="PANTHER" id="PTHR44103:SF1">
    <property type="entry name" value="PROPROTEIN CONVERTASE P"/>
    <property type="match status" value="1"/>
</dbReference>
<dbReference type="Gene3D" id="2.60.40.10">
    <property type="entry name" value="Immunoglobulins"/>
    <property type="match status" value="1"/>
</dbReference>
<feature type="domain" description="Cadherin" evidence="2">
    <location>
        <begin position="851"/>
        <end position="945"/>
    </location>
</feature>
<organism evidence="3 4">
    <name type="scientific">Aquisphaera giovannonii</name>
    <dbReference type="NCBI Taxonomy" id="406548"/>
    <lineage>
        <taxon>Bacteria</taxon>
        <taxon>Pseudomonadati</taxon>
        <taxon>Planctomycetota</taxon>
        <taxon>Planctomycetia</taxon>
        <taxon>Isosphaerales</taxon>
        <taxon>Isosphaeraceae</taxon>
        <taxon>Aquisphaera</taxon>
    </lineage>
</organism>
<keyword evidence="1" id="KW-0732">Signal</keyword>
<evidence type="ECO:0000259" key="2">
    <source>
        <dbReference type="PROSITE" id="PS50268"/>
    </source>
</evidence>
<dbReference type="Pfam" id="PF17963">
    <property type="entry name" value="Big_9"/>
    <property type="match status" value="1"/>
</dbReference>
<dbReference type="InterPro" id="IPR013783">
    <property type="entry name" value="Ig-like_fold"/>
</dbReference>
<sequence>MRPLPRRNRSMARVAMTLRRARRAPAFDPLEPRTLLSAFYALTSVASTAGGRFTGFGNLPATSRNGNIAFVGSTGNAFGDSGIYVQESGSTSLVNINPTFSADPSRSFGRQAAINNDGLVTAREQQNTDPSQFRVREWNSNTPDSNTILSRIPTTDPSAIDNQYSGLLTFTDVNDRGDIAFVSQSGDTADRLLQYVGHGNVGTDTYTTIADVPAGTNPAPRPQLDDLGRVLFYSADDHAIELLDPSGGGVKKTVIASAGVGGFQRLGYAPGISANGEVFVFTGDRGKGTGVFAAYFSGGTERIVRIAGEGLDNFVAFDPNQAVQVGGGSMGTDDRGVTVAFVGTNQSMGEGLYTARLSFFGASPDAYNPAAVASTLVSGIEPAARLLDKLPDGKTIDQIQFGFGLDDRDRGRLVFWVHTTDGTQEIMKAEPYQVVFVDFSPRDGSTIGLSAANLATMAEVGVTDLGVTDGMVAALGKLGLSTDFDKLKAGIVAAVQQKYSATGANILIVGGDAPPPSLDYIPEPVLDSRGKPVVAGGAQVLSGAYKTVEVIGGSSIKYSGLATAPAGAGPVDYYNQGMDDDAFVLVNTIFQSAAFPAGTAISSLDPKVVVEAISDTVAHEAGHTFGLFHLRKPFDDSIMHDGTLSDEYDTPQTFQATAYPVPLYNAALATVKENSANRLLFATDQGGDGPNPILLKLNDDGTLRAKLALPASGSVAVKDLVVGIVPFGDSDATPTFVDLGGGDLATLLNDADLPVGPDDSVFVIGSTTGTAADIVSVAQGHEGDQDSFASTILGVLAASADAAPVSGSGAALHFYQLSGGKSVDLGLAPVLVTPVNHPPTLATIANQVVTPGTAVTFKAAATDPDSGQAIVYSLDPGAPTGATIDPKTGAFSWTPTMAQAGRVASITVRATDSGSPALSASQVVTLNVQDPIRVLGTTLLAAPSPGPMKIAIDFGKALKPSSAQVASLYKIVGDSGESVPIASAAYSDNGSQHRVVLTVASGAKVTPDLYHVSINAAGLADSAGSAAASGADQLWADVESTNTLLPIQPQPDGSFAAGAGLPLGYEAPQQVVAGNFTGSGLGDLVVNTSYTNQWDLAPLVLLRNNGDGTYAAPVPITVPGSFTTIKLATTDWNGDGIPDLVVTGYTGNYSNGIATYYEYVLLDDGHGNFSDAPDTPIPLTGLTYGANLLDFLGVADLDGDGHPEIVHLGPATGKDFSVEVIGKDPFLGYGPTMELPLGLNNGGQDLPVDLKFADLNGDGKADIIARDGGYYADNPGITVFLSTPTGYGPALQLIQPFGAPTGVGAGAFTGAGHEDIALTYDDYRNSEDDANGNVIQIFQNDGRGNFTGLTPLGLGRRDTVASAFGDLNNDGHPDVVLLLSPAPLDGYKTVTELSTWTFLGDGRGGFTPATAAPIPLGSADQSYSYSLSLADLDHDGHLDAVLGSGRIGEVRYALNDGSGAMRPPAAFPRLGNGPQAQGAPVPPSVAPQAYGDFNGDSLTDVASVGTASNRLIQVYLARPGGGYTLGQSLVPPADYPGDINWLKAGDLNRDGIPDLIGGPSGGVGPGMLVFLGNGDGTFRRAPTPVVSPGGNAVLNATLADVNGDGNLDAVVVLGGSGSGNLLGFAVCFGDGAGNLVYNANTFIPAQDDIFQGLPQPAPTLGDFNGDGKLDLLVPTIEASTGNVVLTAYNGKGNGLFTAGSVVFDHASQETTFLLGDFNGDGALDILSYEAGVGTPSDNVRFYLGDKKGGFQAAPWLGLNVTLTENGLPYHSQQMAVGDFNGDGKLDLAVEYYSDKYPDQVAVYEGDGTGHFAAPLLATTGSQTYALVSVPGAPRLDAGTVAVADRAPAPAGDAATVAAGSSVTIPVLANDADPDGDTLAVTAVGAAAHGTVHVSAASGSPVVIYAPAAGYTGTDQFTYTVTDPAGLAATASVAITVTASGTGGGGGGGGGTGGPVATSLSVPTATGAYGGAVTLAAVLSVGGTPLPGRTVAFTIERFGFPFPVGTATTDGQGVATLGGVSVAGLNAGTFFGAIGAAFAGDSSDLASSGSGELAISRATPTLTWPRPAGISFGMALNAVQLDATASVLGTFAYSPAAGSILPPGGGEVLTATFTPADLIDYATATITTTIDVASSGLRFTPVITWPAPAAIVAGTALGPAQLDATASYGGVPVPGFFSYSPGPGAVLGPGAGQALAVHFSPFDAADYNDATGTTTIDVGPPPSSSPPVVITGVHVQTVRLTKRKTATEIVVSFSGTDNLPGAGVLANFHLYAARKVKKAKVYSKPVGLTSATYNRAGETVALLPKGGKLSLKTPLLLQVTAAGIVDAEGRELDGNGDGQAGDDYKALLSRKGVQPMAIPAVASPAIARPGRPIIRIR</sequence>
<dbReference type="InterPro" id="IPR013517">
    <property type="entry name" value="FG-GAP"/>
</dbReference>
<dbReference type="InterPro" id="IPR028994">
    <property type="entry name" value="Integrin_alpha_N"/>
</dbReference>
<dbReference type="SUPFAM" id="SSF49313">
    <property type="entry name" value="Cadherin-like"/>
    <property type="match status" value="1"/>
</dbReference>
<dbReference type="SUPFAM" id="SSF69318">
    <property type="entry name" value="Integrin alpha N-terminal domain"/>
    <property type="match status" value="3"/>
</dbReference>
<dbReference type="EMBL" id="CP042997">
    <property type="protein sequence ID" value="QEH38506.1"/>
    <property type="molecule type" value="Genomic_DNA"/>
</dbReference>
<dbReference type="Gene3D" id="2.60.40.3440">
    <property type="match status" value="1"/>
</dbReference>
<dbReference type="Gene3D" id="2.130.10.130">
    <property type="entry name" value="Integrin alpha, N-terminal"/>
    <property type="match status" value="3"/>
</dbReference>
<gene>
    <name evidence="3" type="ORF">OJF2_71090</name>
</gene>
<name>A0A5B9WD18_9BACT</name>
<dbReference type="Proteomes" id="UP000324233">
    <property type="component" value="Chromosome"/>
</dbReference>
<protein>
    <submittedName>
        <fullName evidence="3">FG-GAP repeat protein</fullName>
    </submittedName>
</protein>
<dbReference type="Pfam" id="PF13517">
    <property type="entry name" value="FG-GAP_3"/>
    <property type="match status" value="5"/>
</dbReference>
<dbReference type="InterPro" id="IPR015919">
    <property type="entry name" value="Cadherin-like_sf"/>
</dbReference>
<dbReference type="SUPFAM" id="SSF82171">
    <property type="entry name" value="DPP6 N-terminal domain-like"/>
    <property type="match status" value="1"/>
</dbReference>
<evidence type="ECO:0000256" key="1">
    <source>
        <dbReference type="ARBA" id="ARBA00022729"/>
    </source>
</evidence>